<accession>A0A061QP72</accession>
<dbReference type="Pfam" id="PF03798">
    <property type="entry name" value="TRAM_LAG1_CLN8"/>
    <property type="match status" value="1"/>
</dbReference>
<proteinExistence type="predicted"/>
<dbReference type="InterPro" id="IPR006634">
    <property type="entry name" value="TLC-dom"/>
</dbReference>
<reference evidence="8" key="1">
    <citation type="submission" date="2014-05" db="EMBL/GenBank/DDBJ databases">
        <title>The transcriptome of the halophilic microalga Tetraselmis sp. GSL018 isolated from the Great Salt Lake, Utah.</title>
        <authorList>
            <person name="Jinkerson R.E."/>
            <person name="D'Adamo S."/>
            <person name="Posewitz M.C."/>
        </authorList>
    </citation>
    <scope>NUCLEOTIDE SEQUENCE</scope>
    <source>
        <strain evidence="8">GSL018</strain>
    </source>
</reference>
<dbReference type="AlphaFoldDB" id="A0A061QP72"/>
<feature type="transmembrane region" description="Helical" evidence="6">
    <location>
        <begin position="248"/>
        <end position="265"/>
    </location>
</feature>
<feature type="transmembrane region" description="Helical" evidence="6">
    <location>
        <begin position="52"/>
        <end position="70"/>
    </location>
</feature>
<evidence type="ECO:0000256" key="4">
    <source>
        <dbReference type="ARBA" id="ARBA00023136"/>
    </source>
</evidence>
<keyword evidence="3 6" id="KW-1133">Transmembrane helix</keyword>
<feature type="transmembrane region" description="Helical" evidence="6">
    <location>
        <begin position="215"/>
        <end position="236"/>
    </location>
</feature>
<name>A0A061QP72_9CHLO</name>
<feature type="transmembrane region" description="Helical" evidence="6">
    <location>
        <begin position="149"/>
        <end position="166"/>
    </location>
</feature>
<dbReference type="PANTHER" id="PTHR31766:SF2">
    <property type="entry name" value="GLABROUS1 ENHANCER-BINDING PROTEIN-LIKE 2"/>
    <property type="match status" value="1"/>
</dbReference>
<dbReference type="PANTHER" id="PTHR31766">
    <property type="entry name" value="GLABROUS1 ENHANCER-BINDING PROTEIN-LIKE 2"/>
    <property type="match status" value="1"/>
</dbReference>
<comment type="subcellular location">
    <subcellularLocation>
        <location evidence="1">Membrane</location>
        <topology evidence="1">Multi-pass membrane protein</topology>
    </subcellularLocation>
</comment>
<evidence type="ECO:0000313" key="8">
    <source>
        <dbReference type="EMBL" id="JAC60214.1"/>
    </source>
</evidence>
<sequence>MGIWDKFAPVFCPYFQTRKLSELTDLSLISEDFLSWASPSIDSTLAFRYRPILPFTLLFGSVFILSYLVWGAFGIRGSVRALFASCSMAMLHSSITTFFAGAAVCRAHPGIAYDSVNDMEHEVILQFSTAYFIADTLFYMLPWIFHTDALFILHHIATSGYMLWSLQIGRGAISSLMLMFLGEITGVFFNPWLAARDWKKATKGRSKAANIVFEVFTYPYSLLFVFVRGVVAPFVLLRSPHLDAPTRYVWTAIIAASYILSLTWVKKLAVGFAKHVTHHLGVGPRKLSRD</sequence>
<dbReference type="EMBL" id="GBEZ01027050">
    <property type="protein sequence ID" value="JAC60214.1"/>
    <property type="molecule type" value="Transcribed_RNA"/>
</dbReference>
<protein>
    <recommendedName>
        <fullName evidence="7">TLC domain-containing protein</fullName>
    </recommendedName>
</protein>
<evidence type="ECO:0000256" key="6">
    <source>
        <dbReference type="SAM" id="Phobius"/>
    </source>
</evidence>
<evidence type="ECO:0000256" key="5">
    <source>
        <dbReference type="PROSITE-ProRule" id="PRU00205"/>
    </source>
</evidence>
<feature type="domain" description="TLC" evidence="7">
    <location>
        <begin position="78"/>
        <end position="277"/>
    </location>
</feature>
<dbReference type="PROSITE" id="PS50922">
    <property type="entry name" value="TLC"/>
    <property type="match status" value="1"/>
</dbReference>
<organism evidence="8">
    <name type="scientific">Tetraselmis sp. GSL018</name>
    <dbReference type="NCBI Taxonomy" id="582737"/>
    <lineage>
        <taxon>Eukaryota</taxon>
        <taxon>Viridiplantae</taxon>
        <taxon>Chlorophyta</taxon>
        <taxon>core chlorophytes</taxon>
        <taxon>Chlorodendrophyceae</taxon>
        <taxon>Chlorodendrales</taxon>
        <taxon>Chlorodendraceae</taxon>
        <taxon>Tetraselmis</taxon>
    </lineage>
</organism>
<evidence type="ECO:0000256" key="1">
    <source>
        <dbReference type="ARBA" id="ARBA00004141"/>
    </source>
</evidence>
<evidence type="ECO:0000256" key="2">
    <source>
        <dbReference type="ARBA" id="ARBA00022692"/>
    </source>
</evidence>
<gene>
    <name evidence="8" type="ORF">TSPGSL018_29513</name>
</gene>
<evidence type="ECO:0000259" key="7">
    <source>
        <dbReference type="PROSITE" id="PS50922"/>
    </source>
</evidence>
<feature type="transmembrane region" description="Helical" evidence="6">
    <location>
        <begin position="82"/>
        <end position="103"/>
    </location>
</feature>
<keyword evidence="4 5" id="KW-0472">Membrane</keyword>
<keyword evidence="2 5" id="KW-0812">Transmembrane</keyword>
<feature type="transmembrane region" description="Helical" evidence="6">
    <location>
        <begin position="123"/>
        <end position="142"/>
    </location>
</feature>
<evidence type="ECO:0000256" key="3">
    <source>
        <dbReference type="ARBA" id="ARBA00022989"/>
    </source>
</evidence>
<dbReference type="InterPro" id="IPR040327">
    <property type="entry name" value="At5g14285-like"/>
</dbReference>
<feature type="transmembrane region" description="Helical" evidence="6">
    <location>
        <begin position="172"/>
        <end position="194"/>
    </location>
</feature>
<dbReference type="GO" id="GO:0016020">
    <property type="term" value="C:membrane"/>
    <property type="evidence" value="ECO:0007669"/>
    <property type="project" value="UniProtKB-SubCell"/>
</dbReference>